<evidence type="ECO:0000313" key="5">
    <source>
        <dbReference type="Proteomes" id="UP001315686"/>
    </source>
</evidence>
<comment type="caution">
    <text evidence="4">The sequence shown here is derived from an EMBL/GenBank/DDBJ whole genome shotgun (WGS) entry which is preliminary data.</text>
</comment>
<sequence>MTWAGALRRAGLGCLLAATVACTPLIRNHGYVPSDEDLAGVLVGVDTRDTVADVIGTPSAGGVLNDGGYYYVSKQFSTFAYQEPKITDRQVVAITFDGEGVVKNVERFTLEDGNVVALSRRVTDSNIQGVSFLRQLLGSIGNFNADTLLGG</sequence>
<dbReference type="Pfam" id="PF04355">
    <property type="entry name" value="BamE"/>
    <property type="match status" value="1"/>
</dbReference>
<reference evidence="4 5" key="1">
    <citation type="journal article" date="2021" name="Arch. Microbiol.">
        <title>Harenicola maris gen. nov., sp. nov. isolated from the Sea of Japan shallow sediments.</title>
        <authorList>
            <person name="Romanenko L.A."/>
            <person name="Kurilenko V.V."/>
            <person name="Chernysheva N.Y."/>
            <person name="Tekutyeva L.A."/>
            <person name="Velansky P.V."/>
            <person name="Svetashev V.I."/>
            <person name="Isaeva M.P."/>
        </authorList>
    </citation>
    <scope>NUCLEOTIDE SEQUENCE [LARGE SCALE GENOMIC DNA]</scope>
    <source>
        <strain evidence="4 5">KMM 3653</strain>
    </source>
</reference>
<evidence type="ECO:0000256" key="2">
    <source>
        <dbReference type="ARBA" id="ARBA00023136"/>
    </source>
</evidence>
<dbReference type="RefSeq" id="WP_327793169.1">
    <property type="nucleotide sequence ID" value="NZ_JADQAZ010000001.1"/>
</dbReference>
<dbReference type="InterPro" id="IPR007450">
    <property type="entry name" value="BamE_dom"/>
</dbReference>
<feature type="domain" description="Outer membrane protein assembly factor BamE" evidence="3">
    <location>
        <begin position="30"/>
        <end position="105"/>
    </location>
</feature>
<dbReference type="AlphaFoldDB" id="A0AAP2CR19"/>
<dbReference type="GO" id="GO:0019867">
    <property type="term" value="C:outer membrane"/>
    <property type="evidence" value="ECO:0007669"/>
    <property type="project" value="InterPro"/>
</dbReference>
<protein>
    <submittedName>
        <fullName evidence="4">Outer membrane protein assembly factor BamE</fullName>
    </submittedName>
</protein>
<evidence type="ECO:0000259" key="3">
    <source>
        <dbReference type="Pfam" id="PF04355"/>
    </source>
</evidence>
<accession>A0AAP2CR19</accession>
<dbReference type="Gene3D" id="3.30.1450.10">
    <property type="match status" value="1"/>
</dbReference>
<dbReference type="InterPro" id="IPR037873">
    <property type="entry name" value="BamE-like"/>
</dbReference>
<dbReference type="Proteomes" id="UP001315686">
    <property type="component" value="Unassembled WGS sequence"/>
</dbReference>
<keyword evidence="1" id="KW-0732">Signal</keyword>
<evidence type="ECO:0000256" key="1">
    <source>
        <dbReference type="ARBA" id="ARBA00022729"/>
    </source>
</evidence>
<keyword evidence="5" id="KW-1185">Reference proteome</keyword>
<gene>
    <name evidence="4" type="ORF">IV417_06310</name>
</gene>
<proteinExistence type="predicted"/>
<evidence type="ECO:0000313" key="4">
    <source>
        <dbReference type="EMBL" id="MBT0956991.1"/>
    </source>
</evidence>
<name>A0AAP2CR19_9RHOB</name>
<keyword evidence="2" id="KW-0472">Membrane</keyword>
<dbReference type="EMBL" id="JADQAZ010000001">
    <property type="protein sequence ID" value="MBT0956991.1"/>
    <property type="molecule type" value="Genomic_DNA"/>
</dbReference>
<organism evidence="4 5">
    <name type="scientific">Harenicola maris</name>
    <dbReference type="NCBI Taxonomy" id="2841044"/>
    <lineage>
        <taxon>Bacteria</taxon>
        <taxon>Pseudomonadati</taxon>
        <taxon>Pseudomonadota</taxon>
        <taxon>Alphaproteobacteria</taxon>
        <taxon>Rhodobacterales</taxon>
        <taxon>Paracoccaceae</taxon>
        <taxon>Harenicola</taxon>
    </lineage>
</organism>